<sequence>MPEIYKLLIFILCVILQLHKHKILIVYPPIVYGGR</sequence>
<protein>
    <submittedName>
        <fullName evidence="1">Metal/formaldehyde-sensitive transcriptional repressor</fullName>
    </submittedName>
</protein>
<comment type="caution">
    <text evidence="1">The sequence shown here is derived from an EMBL/GenBank/DDBJ whole genome shotgun (WGS) entry which is preliminary data.</text>
</comment>
<gene>
    <name evidence="1" type="ORF">A3X55_24580</name>
</gene>
<proteinExistence type="predicted"/>
<dbReference type="EMBL" id="AAKNEN010000160">
    <property type="protein sequence ID" value="ECT5711729.1"/>
    <property type="molecule type" value="Genomic_DNA"/>
</dbReference>
<accession>A0A601R2Z0</accession>
<evidence type="ECO:0000313" key="1">
    <source>
        <dbReference type="EMBL" id="ECT5711729.1"/>
    </source>
</evidence>
<name>A0A601R2Z0_SALTM</name>
<feature type="non-terminal residue" evidence="1">
    <location>
        <position position="35"/>
    </location>
</feature>
<dbReference type="AlphaFoldDB" id="A0A601R2Z0"/>
<organism evidence="1">
    <name type="scientific">Salmonella typhimurium</name>
    <dbReference type="NCBI Taxonomy" id="90371"/>
    <lineage>
        <taxon>Bacteria</taxon>
        <taxon>Pseudomonadati</taxon>
        <taxon>Pseudomonadota</taxon>
        <taxon>Gammaproteobacteria</taxon>
        <taxon>Enterobacterales</taxon>
        <taxon>Enterobacteriaceae</taxon>
        <taxon>Salmonella</taxon>
    </lineage>
</organism>
<reference evidence="1" key="1">
    <citation type="submission" date="2018-07" db="EMBL/GenBank/DDBJ databases">
        <authorList>
            <consortium name="NARMS: The National Antimicrobial Resistance Monitoring System"/>
        </authorList>
    </citation>
    <scope>NUCLEOTIDE SEQUENCE</scope>
    <source>
        <strain evidence="1">CVM N55869</strain>
    </source>
</reference>